<dbReference type="KEGG" id="manq:L1994_07550"/>
<keyword evidence="2" id="KW-1185">Reference proteome</keyword>
<accession>A0AAF0FLX1</accession>
<name>A0AAF0FLX1_9EURY</name>
<dbReference type="EMBL" id="CP091092">
    <property type="protein sequence ID" value="WFN36007.1"/>
    <property type="molecule type" value="Genomic_DNA"/>
</dbReference>
<dbReference type="AlphaFoldDB" id="A0AAF0FLX1"/>
<dbReference type="RefSeq" id="WP_278098845.1">
    <property type="nucleotide sequence ID" value="NZ_CP091092.1"/>
</dbReference>
<evidence type="ECO:0000313" key="1">
    <source>
        <dbReference type="EMBL" id="WFN36007.1"/>
    </source>
</evidence>
<gene>
    <name evidence="1" type="ORF">L1994_07550</name>
</gene>
<dbReference type="Proteomes" id="UP001218895">
    <property type="component" value="Chromosome"/>
</dbReference>
<dbReference type="GeneID" id="79950242"/>
<evidence type="ECO:0000313" key="2">
    <source>
        <dbReference type="Proteomes" id="UP001218895"/>
    </source>
</evidence>
<proteinExistence type="predicted"/>
<sequence>MRRIYHRFPQRCDLDFDIERPFLDVAEKIVGMNNTHVAQRLDEDLIRLDVIVSVADSKTNMVPVDSIPNLLDSLTDAVDFMLTLKETVLTGNRRIPRSETVYYLRVNENGMMCECFVSKEGTKGSTDAYDIKKLITGAF</sequence>
<organism evidence="1 2">
    <name type="scientific">Methanomicrobium antiquum</name>
    <dbReference type="NCBI Taxonomy" id="487686"/>
    <lineage>
        <taxon>Archaea</taxon>
        <taxon>Methanobacteriati</taxon>
        <taxon>Methanobacteriota</taxon>
        <taxon>Stenosarchaea group</taxon>
        <taxon>Methanomicrobia</taxon>
        <taxon>Methanomicrobiales</taxon>
        <taxon>Methanomicrobiaceae</taxon>
        <taxon>Methanomicrobium</taxon>
    </lineage>
</organism>
<reference evidence="1" key="1">
    <citation type="submission" date="2022-01" db="EMBL/GenBank/DDBJ databases">
        <title>Complete genome of Methanomicrobium antiquum DSM 21220.</title>
        <authorList>
            <person name="Chen S.-C."/>
            <person name="You Y.-T."/>
            <person name="Zhou Y.-Z."/>
            <person name="Lai M.-C."/>
        </authorList>
    </citation>
    <scope>NUCLEOTIDE SEQUENCE</scope>
    <source>
        <strain evidence="1">DSM 21220</strain>
    </source>
</reference>
<protein>
    <submittedName>
        <fullName evidence="1">Uncharacterized protein</fullName>
    </submittedName>
</protein>